<gene>
    <name evidence="2" type="ORF">LL252_10600</name>
</gene>
<dbReference type="RefSeq" id="WP_204428772.1">
    <property type="nucleotide sequence ID" value="NZ_JADDOL010000009.1"/>
</dbReference>
<comment type="caution">
    <text evidence="2">The sequence shown here is derived from an EMBL/GenBank/DDBJ whole genome shotgun (WGS) entry which is preliminary data.</text>
</comment>
<dbReference type="Proteomes" id="UP001108027">
    <property type="component" value="Unassembled WGS sequence"/>
</dbReference>
<evidence type="ECO:0000313" key="3">
    <source>
        <dbReference type="Proteomes" id="UP001108027"/>
    </source>
</evidence>
<sequence>MNDDNRFHVVVTGETLGGADPEQVAARLARLFKMPDGKARQLLGGGPRTVKRDADEATARKFQVALRQAGARCELRPVGASARGVSEEASASGSGAGQAATEAAKDTLARGAEGADLETVGTLRTGGTGFTGPFQVAPVGADMDPSERPAPPPAPDTGHLSMAEPGAVIETLKREAPAAVPDTGHLSLVEEERG</sequence>
<evidence type="ECO:0000256" key="1">
    <source>
        <dbReference type="SAM" id="MobiDB-lite"/>
    </source>
</evidence>
<reference evidence="2" key="1">
    <citation type="submission" date="2021-10" db="EMBL/GenBank/DDBJ databases">
        <title>The diversity and Nitrogen Metabolism of Culturable Nitrate-Utilizing Bacteria Within the Oxygen Minimum Zone of the Changjiang (Yangtze River)Estuary.</title>
        <authorList>
            <person name="Zhang D."/>
            <person name="Zheng J."/>
            <person name="Liu S."/>
            <person name="He W."/>
        </authorList>
    </citation>
    <scope>NUCLEOTIDE SEQUENCE</scope>
    <source>
        <strain evidence="2">FXH-223</strain>
    </source>
</reference>
<dbReference type="AlphaFoldDB" id="A0A9Q3UPC8"/>
<feature type="region of interest" description="Disordered" evidence="1">
    <location>
        <begin position="81"/>
        <end position="194"/>
    </location>
</feature>
<evidence type="ECO:0000313" key="2">
    <source>
        <dbReference type="EMBL" id="MCC4309019.1"/>
    </source>
</evidence>
<accession>A0A9Q3UPC8</accession>
<proteinExistence type="predicted"/>
<organism evidence="2 3">
    <name type="scientific">Alloalcanivorax marinus</name>
    <dbReference type="NCBI Taxonomy" id="1177169"/>
    <lineage>
        <taxon>Bacteria</taxon>
        <taxon>Pseudomonadati</taxon>
        <taxon>Pseudomonadota</taxon>
        <taxon>Gammaproteobacteria</taxon>
        <taxon>Oceanospirillales</taxon>
        <taxon>Alcanivoracaceae</taxon>
        <taxon>Alloalcanivorax</taxon>
    </lineage>
</organism>
<name>A0A9Q3UPC8_9GAMM</name>
<keyword evidence="3" id="KW-1185">Reference proteome</keyword>
<feature type="compositionally biased region" description="Low complexity" evidence="1">
    <location>
        <begin position="81"/>
        <end position="102"/>
    </location>
</feature>
<dbReference type="EMBL" id="JAJGNA010000011">
    <property type="protein sequence ID" value="MCC4309019.1"/>
    <property type="molecule type" value="Genomic_DNA"/>
</dbReference>
<protein>
    <submittedName>
        <fullName evidence="2">Uncharacterized protein</fullName>
    </submittedName>
</protein>